<organism evidence="1 2">
    <name type="scientific">Candidatus Kaiserbacteria bacterium CG_4_8_14_3_um_filter_38_9</name>
    <dbReference type="NCBI Taxonomy" id="1974599"/>
    <lineage>
        <taxon>Bacteria</taxon>
        <taxon>Candidatus Kaiseribacteriota</taxon>
    </lineage>
</organism>
<dbReference type="SUPFAM" id="SSF54211">
    <property type="entry name" value="Ribosomal protein S5 domain 2-like"/>
    <property type="match status" value="1"/>
</dbReference>
<dbReference type="InterPro" id="IPR020568">
    <property type="entry name" value="Ribosomal_Su5_D2-typ_SF"/>
</dbReference>
<comment type="caution">
    <text evidence="1">The sequence shown here is derived from an EMBL/GenBank/DDBJ whole genome shotgun (WGS) entry which is preliminary data.</text>
</comment>
<dbReference type="PRINTS" id="PR00830">
    <property type="entry name" value="ENDOLAPTASE"/>
</dbReference>
<feature type="non-terminal residue" evidence="1">
    <location>
        <position position="142"/>
    </location>
</feature>
<dbReference type="AlphaFoldDB" id="A0A2M7IPQ7"/>
<evidence type="ECO:0000313" key="1">
    <source>
        <dbReference type="EMBL" id="PIW97326.1"/>
    </source>
</evidence>
<dbReference type="EMBL" id="PFHR01000012">
    <property type="protein sequence ID" value="PIW97326.1"/>
    <property type="molecule type" value="Genomic_DNA"/>
</dbReference>
<gene>
    <name evidence="1" type="ORF">COZ82_00175</name>
</gene>
<protein>
    <submittedName>
        <fullName evidence="1">Magnesium chelatase</fullName>
    </submittedName>
</protein>
<accession>A0A2M7IPQ7</accession>
<evidence type="ECO:0000313" key="2">
    <source>
        <dbReference type="Proteomes" id="UP000230837"/>
    </source>
</evidence>
<proteinExistence type="predicted"/>
<dbReference type="Gene3D" id="3.30.230.10">
    <property type="match status" value="1"/>
</dbReference>
<sequence>MSVTQIYTAQPHVIGGTLISIEADLTRGLHSFSIVGLAGKAIEESKDRVSSAIKHSGFDSPKSKNHKIVISLAPADIKKEGPLFDLPIALAYLEAAGLITPDNTKRIYVGELALDGSLRGVRGVLSIVQTAQKFGFKEIIVP</sequence>
<dbReference type="Pfam" id="PF13541">
    <property type="entry name" value="ChlI"/>
    <property type="match status" value="1"/>
</dbReference>
<name>A0A2M7IPQ7_9BACT</name>
<reference evidence="2" key="1">
    <citation type="submission" date="2017-09" db="EMBL/GenBank/DDBJ databases">
        <title>Depth-based differentiation of microbial function through sediment-hosted aquifers and enrichment of novel symbionts in the deep terrestrial subsurface.</title>
        <authorList>
            <person name="Probst A.J."/>
            <person name="Ladd B."/>
            <person name="Jarett J.K."/>
            <person name="Geller-Mcgrath D.E."/>
            <person name="Sieber C.M.K."/>
            <person name="Emerson J.B."/>
            <person name="Anantharaman K."/>
            <person name="Thomas B.C."/>
            <person name="Malmstrom R."/>
            <person name="Stieglmeier M."/>
            <person name="Klingl A."/>
            <person name="Woyke T."/>
            <person name="Ryan C.M."/>
            <person name="Banfield J.F."/>
        </authorList>
    </citation>
    <scope>NUCLEOTIDE SEQUENCE [LARGE SCALE GENOMIC DNA]</scope>
</reference>
<dbReference type="Proteomes" id="UP000230837">
    <property type="component" value="Unassembled WGS sequence"/>
</dbReference>
<dbReference type="InterPro" id="IPR014721">
    <property type="entry name" value="Ribsml_uS5_D2-typ_fold_subgr"/>
</dbReference>